<protein>
    <submittedName>
        <fullName evidence="3">DUF4082 domain-containing protein</fullName>
    </submittedName>
</protein>
<dbReference type="InterPro" id="IPR025141">
    <property type="entry name" value="DUF4082"/>
</dbReference>
<evidence type="ECO:0000259" key="2">
    <source>
        <dbReference type="Pfam" id="PF18962"/>
    </source>
</evidence>
<dbReference type="Proteomes" id="UP001597641">
    <property type="component" value="Unassembled WGS sequence"/>
</dbReference>
<feature type="domain" description="Secretion system C-terminal sorting" evidence="2">
    <location>
        <begin position="156"/>
        <end position="231"/>
    </location>
</feature>
<sequence>SEAGSVTGVRFYKQSGNTGTHIGQLYSSTGTLLAQATFTNETASGWQQVLFSSPVAISANTTYVVSYHSSAGYYSADDLGFGQAIVNGPLTGLQNGADGSNGVYRYTGTPAFPSNAYQASNYWVDVVFNTSTTVSSSSSVSSLQTTELQEKEDMIVYPNPFSGKATVSFILNVGGNYMLSLYDAKGAKVSVLEHGKANPGERHSVEVDGSKLAKGVYIVRLQTLSGVRTSSLILDK</sequence>
<reference evidence="4" key="1">
    <citation type="journal article" date="2019" name="Int. J. Syst. Evol. Microbiol.">
        <title>The Global Catalogue of Microorganisms (GCM) 10K type strain sequencing project: providing services to taxonomists for standard genome sequencing and annotation.</title>
        <authorList>
            <consortium name="The Broad Institute Genomics Platform"/>
            <consortium name="The Broad Institute Genome Sequencing Center for Infectious Disease"/>
            <person name="Wu L."/>
            <person name="Ma J."/>
        </authorList>
    </citation>
    <scope>NUCLEOTIDE SEQUENCE [LARGE SCALE GENOMIC DNA]</scope>
    <source>
        <strain evidence="4">KCTC 23984</strain>
    </source>
</reference>
<evidence type="ECO:0000313" key="4">
    <source>
        <dbReference type="Proteomes" id="UP001597641"/>
    </source>
</evidence>
<evidence type="ECO:0000313" key="3">
    <source>
        <dbReference type="EMBL" id="MFD3003072.1"/>
    </source>
</evidence>
<feature type="non-terminal residue" evidence="3">
    <location>
        <position position="1"/>
    </location>
</feature>
<keyword evidence="4" id="KW-1185">Reference proteome</keyword>
<gene>
    <name evidence="3" type="ORF">ACFS7Z_22090</name>
</gene>
<dbReference type="NCBIfam" id="TIGR04183">
    <property type="entry name" value="Por_Secre_tail"/>
    <property type="match status" value="1"/>
</dbReference>
<feature type="domain" description="DUF4082" evidence="1">
    <location>
        <begin position="2"/>
        <end position="124"/>
    </location>
</feature>
<dbReference type="EMBL" id="JBHUOX010000023">
    <property type="protein sequence ID" value="MFD3003072.1"/>
    <property type="molecule type" value="Genomic_DNA"/>
</dbReference>
<organism evidence="3 4">
    <name type="scientific">Pontibacter toksunensis</name>
    <dbReference type="NCBI Taxonomy" id="1332631"/>
    <lineage>
        <taxon>Bacteria</taxon>
        <taxon>Pseudomonadati</taxon>
        <taxon>Bacteroidota</taxon>
        <taxon>Cytophagia</taxon>
        <taxon>Cytophagales</taxon>
        <taxon>Hymenobacteraceae</taxon>
        <taxon>Pontibacter</taxon>
    </lineage>
</organism>
<dbReference type="Pfam" id="PF13313">
    <property type="entry name" value="DUF4082"/>
    <property type="match status" value="1"/>
</dbReference>
<dbReference type="Pfam" id="PF18962">
    <property type="entry name" value="Por_Secre_tail"/>
    <property type="match status" value="1"/>
</dbReference>
<dbReference type="InterPro" id="IPR026444">
    <property type="entry name" value="Secre_tail"/>
</dbReference>
<evidence type="ECO:0000259" key="1">
    <source>
        <dbReference type="Pfam" id="PF13313"/>
    </source>
</evidence>
<name>A0ABW6C1D0_9BACT</name>
<dbReference type="RefSeq" id="WP_377489724.1">
    <property type="nucleotide sequence ID" value="NZ_JBHUOX010000023.1"/>
</dbReference>
<comment type="caution">
    <text evidence="3">The sequence shown here is derived from an EMBL/GenBank/DDBJ whole genome shotgun (WGS) entry which is preliminary data.</text>
</comment>
<accession>A0ABW6C1D0</accession>
<proteinExistence type="predicted"/>